<evidence type="ECO:0000256" key="2">
    <source>
        <dbReference type="ARBA" id="ARBA00023315"/>
    </source>
</evidence>
<dbReference type="InterPro" id="IPR000182">
    <property type="entry name" value="GNAT_dom"/>
</dbReference>
<keyword evidence="2" id="KW-0012">Acyltransferase</keyword>
<organism evidence="4 5">
    <name type="scientific">Limibacillus halophilus</name>
    <dbReference type="NCBI Taxonomy" id="1579333"/>
    <lineage>
        <taxon>Bacteria</taxon>
        <taxon>Pseudomonadati</taxon>
        <taxon>Pseudomonadota</taxon>
        <taxon>Alphaproteobacteria</taxon>
        <taxon>Rhodospirillales</taxon>
        <taxon>Rhodovibrionaceae</taxon>
        <taxon>Limibacillus</taxon>
    </lineage>
</organism>
<gene>
    <name evidence="4" type="ORF">FHR98_002765</name>
</gene>
<dbReference type="SUPFAM" id="SSF55729">
    <property type="entry name" value="Acyl-CoA N-acyltransferases (Nat)"/>
    <property type="match status" value="1"/>
</dbReference>
<dbReference type="PANTHER" id="PTHR10545">
    <property type="entry name" value="DIAMINE N-ACETYLTRANSFERASE"/>
    <property type="match status" value="1"/>
</dbReference>
<evidence type="ECO:0000313" key="4">
    <source>
        <dbReference type="EMBL" id="MBB3066459.1"/>
    </source>
</evidence>
<dbReference type="Proteomes" id="UP000581135">
    <property type="component" value="Unassembled WGS sequence"/>
</dbReference>
<protein>
    <submittedName>
        <fullName evidence="4">Ribosomal protein S18 acetylase RimI-like enzyme</fullName>
    </submittedName>
</protein>
<evidence type="ECO:0000313" key="5">
    <source>
        <dbReference type="Proteomes" id="UP000581135"/>
    </source>
</evidence>
<dbReference type="PROSITE" id="PS51186">
    <property type="entry name" value="GNAT"/>
    <property type="match status" value="1"/>
</dbReference>
<dbReference type="RefSeq" id="WP_183417270.1">
    <property type="nucleotide sequence ID" value="NZ_JACHXA010000008.1"/>
</dbReference>
<keyword evidence="4" id="KW-0689">Ribosomal protein</keyword>
<dbReference type="Gene3D" id="3.40.630.30">
    <property type="match status" value="1"/>
</dbReference>
<dbReference type="InterPro" id="IPR051016">
    <property type="entry name" value="Diverse_Substrate_AcTransf"/>
</dbReference>
<dbReference type="GO" id="GO:0008080">
    <property type="term" value="F:N-acetyltransferase activity"/>
    <property type="evidence" value="ECO:0007669"/>
    <property type="project" value="TreeGrafter"/>
</dbReference>
<dbReference type="EMBL" id="JACHXA010000008">
    <property type="protein sequence ID" value="MBB3066459.1"/>
    <property type="molecule type" value="Genomic_DNA"/>
</dbReference>
<dbReference type="GO" id="GO:0005840">
    <property type="term" value="C:ribosome"/>
    <property type="evidence" value="ECO:0007669"/>
    <property type="project" value="UniProtKB-KW"/>
</dbReference>
<evidence type="ECO:0000259" key="3">
    <source>
        <dbReference type="PROSITE" id="PS51186"/>
    </source>
</evidence>
<dbReference type="PANTHER" id="PTHR10545:SF29">
    <property type="entry name" value="GH14572P-RELATED"/>
    <property type="match status" value="1"/>
</dbReference>
<reference evidence="4 5" key="1">
    <citation type="submission" date="2020-08" db="EMBL/GenBank/DDBJ databases">
        <title>Genomic Encyclopedia of Type Strains, Phase III (KMG-III): the genomes of soil and plant-associated and newly described type strains.</title>
        <authorList>
            <person name="Whitman W."/>
        </authorList>
    </citation>
    <scope>NUCLEOTIDE SEQUENCE [LARGE SCALE GENOMIC DNA]</scope>
    <source>
        <strain evidence="4 5">CECT 8803</strain>
    </source>
</reference>
<feature type="domain" description="N-acetyltransferase" evidence="3">
    <location>
        <begin position="5"/>
        <end position="162"/>
    </location>
</feature>
<dbReference type="AlphaFoldDB" id="A0A839SWN6"/>
<keyword evidence="1" id="KW-0808">Transferase</keyword>
<proteinExistence type="predicted"/>
<accession>A0A839SWN6</accession>
<sequence>MSDAVIIRDGRPGDAGALARLANALSVHEGLGAAVFTEAGVRRDFFAADGRLSCIVAETPSGEVVGYLLYQDLYNTDRAGWGLFMLDLYVDDGLRGKGVGRALVARLAAKAVKRKAVSIWWGVMSANGGARDFYRILGATDDDARLLGIEGGDLQRLAAEDS</sequence>
<name>A0A839SWN6_9PROT</name>
<keyword evidence="4" id="KW-0687">Ribonucleoprotein</keyword>
<comment type="caution">
    <text evidence="4">The sequence shown here is derived from an EMBL/GenBank/DDBJ whole genome shotgun (WGS) entry which is preliminary data.</text>
</comment>
<keyword evidence="5" id="KW-1185">Reference proteome</keyword>
<evidence type="ECO:0000256" key="1">
    <source>
        <dbReference type="ARBA" id="ARBA00022679"/>
    </source>
</evidence>
<dbReference type="CDD" id="cd04301">
    <property type="entry name" value="NAT_SF"/>
    <property type="match status" value="1"/>
</dbReference>
<dbReference type="Pfam" id="PF00583">
    <property type="entry name" value="Acetyltransf_1"/>
    <property type="match status" value="1"/>
</dbReference>
<dbReference type="InterPro" id="IPR016181">
    <property type="entry name" value="Acyl_CoA_acyltransferase"/>
</dbReference>